<name>A0A0L0FNS4_9EUKA</name>
<evidence type="ECO:0000256" key="1">
    <source>
        <dbReference type="SAM" id="Phobius"/>
    </source>
</evidence>
<dbReference type="GeneID" id="25910420"/>
<dbReference type="EMBL" id="KQ242676">
    <property type="protein sequence ID" value="KNC77628.1"/>
    <property type="molecule type" value="Genomic_DNA"/>
</dbReference>
<accession>A0A0L0FNS4</accession>
<feature type="transmembrane region" description="Helical" evidence="1">
    <location>
        <begin position="35"/>
        <end position="54"/>
    </location>
</feature>
<keyword evidence="1" id="KW-0812">Transmembrane</keyword>
<evidence type="ECO:0000313" key="3">
    <source>
        <dbReference type="Proteomes" id="UP000054560"/>
    </source>
</evidence>
<keyword evidence="1" id="KW-0472">Membrane</keyword>
<keyword evidence="1" id="KW-1133">Transmembrane helix</keyword>
<organism evidence="2 3">
    <name type="scientific">Sphaeroforma arctica JP610</name>
    <dbReference type="NCBI Taxonomy" id="667725"/>
    <lineage>
        <taxon>Eukaryota</taxon>
        <taxon>Ichthyosporea</taxon>
        <taxon>Ichthyophonida</taxon>
        <taxon>Sphaeroforma</taxon>
    </lineage>
</organism>
<evidence type="ECO:0000313" key="2">
    <source>
        <dbReference type="EMBL" id="KNC77628.1"/>
    </source>
</evidence>
<dbReference type="AlphaFoldDB" id="A0A0L0FNS4"/>
<sequence length="345" mass="37905">DEDVSRTGTAPIGPTSIRLRSVPVIRLETIQRGEFLAVLCFVVVVFVLCIGLLISAPEWSLTRTEYPINYCTFSSVQPEPVFNRSAKDTCSYTCWGNGNAYATKSQDEIKEGVQTCQREPVGSTSTTANRSCPYNGVEMRNLGVEVAGPLVEFTISDFNEYKQMRGRFDTFLSLKRAHRAGAVNSTTTGGSNTTNTTNPINGSDVGVNAWDGLPYSMLLDYTVLVQGQRVGSDLIETKTLFRNNLTLECPGAEGPPCTTRVLPAYALQFNDCANLMGFDTIQLRITWHAFFSVLQPTLNTTLVGQGNNTALQVGGLCARVRVVSHAGMLLLDIYFRVNRNILIDW</sequence>
<gene>
    <name evidence="2" type="ORF">SARC_09916</name>
</gene>
<dbReference type="Proteomes" id="UP000054560">
    <property type="component" value="Unassembled WGS sequence"/>
</dbReference>
<dbReference type="RefSeq" id="XP_014151530.1">
    <property type="nucleotide sequence ID" value="XM_014296055.1"/>
</dbReference>
<protein>
    <submittedName>
        <fullName evidence="2">Uncharacterized protein</fullName>
    </submittedName>
</protein>
<reference evidence="2 3" key="1">
    <citation type="submission" date="2011-02" db="EMBL/GenBank/DDBJ databases">
        <title>The Genome Sequence of Sphaeroforma arctica JP610.</title>
        <authorList>
            <consortium name="The Broad Institute Genome Sequencing Platform"/>
            <person name="Russ C."/>
            <person name="Cuomo C."/>
            <person name="Young S.K."/>
            <person name="Zeng Q."/>
            <person name="Gargeya S."/>
            <person name="Alvarado L."/>
            <person name="Berlin A."/>
            <person name="Chapman S.B."/>
            <person name="Chen Z."/>
            <person name="Freedman E."/>
            <person name="Gellesch M."/>
            <person name="Goldberg J."/>
            <person name="Griggs A."/>
            <person name="Gujja S."/>
            <person name="Heilman E."/>
            <person name="Heiman D."/>
            <person name="Howarth C."/>
            <person name="Mehta T."/>
            <person name="Neiman D."/>
            <person name="Pearson M."/>
            <person name="Roberts A."/>
            <person name="Saif S."/>
            <person name="Shea T."/>
            <person name="Shenoy N."/>
            <person name="Sisk P."/>
            <person name="Stolte C."/>
            <person name="Sykes S."/>
            <person name="White J."/>
            <person name="Yandava C."/>
            <person name="Burger G."/>
            <person name="Gray M.W."/>
            <person name="Holland P.W.H."/>
            <person name="King N."/>
            <person name="Lang F.B.F."/>
            <person name="Roger A.J."/>
            <person name="Ruiz-Trillo I."/>
            <person name="Haas B."/>
            <person name="Nusbaum C."/>
            <person name="Birren B."/>
        </authorList>
    </citation>
    <scope>NUCLEOTIDE SEQUENCE [LARGE SCALE GENOMIC DNA]</scope>
    <source>
        <strain evidence="2 3">JP610</strain>
    </source>
</reference>
<keyword evidence="3" id="KW-1185">Reference proteome</keyword>
<proteinExistence type="predicted"/>
<feature type="non-terminal residue" evidence="2">
    <location>
        <position position="1"/>
    </location>
</feature>